<dbReference type="EMBL" id="QPFP01000414">
    <property type="protein sequence ID" value="TEB13600.1"/>
    <property type="molecule type" value="Genomic_DNA"/>
</dbReference>
<organism evidence="1 2">
    <name type="scientific">Coprinellus micaceus</name>
    <name type="common">Glistening ink-cap mushroom</name>
    <name type="synonym">Coprinus micaceus</name>
    <dbReference type="NCBI Taxonomy" id="71717"/>
    <lineage>
        <taxon>Eukaryota</taxon>
        <taxon>Fungi</taxon>
        <taxon>Dikarya</taxon>
        <taxon>Basidiomycota</taxon>
        <taxon>Agaricomycotina</taxon>
        <taxon>Agaricomycetes</taxon>
        <taxon>Agaricomycetidae</taxon>
        <taxon>Agaricales</taxon>
        <taxon>Agaricineae</taxon>
        <taxon>Psathyrellaceae</taxon>
        <taxon>Coprinellus</taxon>
    </lineage>
</organism>
<comment type="caution">
    <text evidence="1">The sequence shown here is derived from an EMBL/GenBank/DDBJ whole genome shotgun (WGS) entry which is preliminary data.</text>
</comment>
<keyword evidence="2" id="KW-1185">Reference proteome</keyword>
<reference evidence="1 2" key="1">
    <citation type="journal article" date="2019" name="Nat. Ecol. Evol.">
        <title>Megaphylogeny resolves global patterns of mushroom evolution.</title>
        <authorList>
            <person name="Varga T."/>
            <person name="Krizsan K."/>
            <person name="Foldi C."/>
            <person name="Dima B."/>
            <person name="Sanchez-Garcia M."/>
            <person name="Sanchez-Ramirez S."/>
            <person name="Szollosi G.J."/>
            <person name="Szarkandi J.G."/>
            <person name="Papp V."/>
            <person name="Albert L."/>
            <person name="Andreopoulos W."/>
            <person name="Angelini C."/>
            <person name="Antonin V."/>
            <person name="Barry K.W."/>
            <person name="Bougher N.L."/>
            <person name="Buchanan P."/>
            <person name="Buyck B."/>
            <person name="Bense V."/>
            <person name="Catcheside P."/>
            <person name="Chovatia M."/>
            <person name="Cooper J."/>
            <person name="Damon W."/>
            <person name="Desjardin D."/>
            <person name="Finy P."/>
            <person name="Geml J."/>
            <person name="Haridas S."/>
            <person name="Hughes K."/>
            <person name="Justo A."/>
            <person name="Karasinski D."/>
            <person name="Kautmanova I."/>
            <person name="Kiss B."/>
            <person name="Kocsube S."/>
            <person name="Kotiranta H."/>
            <person name="LaButti K.M."/>
            <person name="Lechner B.E."/>
            <person name="Liimatainen K."/>
            <person name="Lipzen A."/>
            <person name="Lukacs Z."/>
            <person name="Mihaltcheva S."/>
            <person name="Morgado L.N."/>
            <person name="Niskanen T."/>
            <person name="Noordeloos M.E."/>
            <person name="Ohm R.A."/>
            <person name="Ortiz-Santana B."/>
            <person name="Ovrebo C."/>
            <person name="Racz N."/>
            <person name="Riley R."/>
            <person name="Savchenko A."/>
            <person name="Shiryaev A."/>
            <person name="Soop K."/>
            <person name="Spirin V."/>
            <person name="Szebenyi C."/>
            <person name="Tomsovsky M."/>
            <person name="Tulloss R.E."/>
            <person name="Uehling J."/>
            <person name="Grigoriev I.V."/>
            <person name="Vagvolgyi C."/>
            <person name="Papp T."/>
            <person name="Martin F.M."/>
            <person name="Miettinen O."/>
            <person name="Hibbett D.S."/>
            <person name="Nagy L.G."/>
        </authorList>
    </citation>
    <scope>NUCLEOTIDE SEQUENCE [LARGE SCALE GENOMIC DNA]</scope>
    <source>
        <strain evidence="1 2">FP101781</strain>
    </source>
</reference>
<protein>
    <submittedName>
        <fullName evidence="1">Uncharacterized protein</fullName>
    </submittedName>
</protein>
<sequence length="323" mass="36029">MNSLVDPEAPSKVSALKDRFLGRGGLIRLSGRTAGFDNFEKVAIQSGIVETLFQLARNTDKSMDRVFTAYFAVESLWKLIVIGIVKEKEQLLKKYMEHHAVDFCLEAARNAIFIAHRVIGMIGLRVLSQECFLADHLDLEKTSEVIKTCCDGTLLGPELWAKQLRDPASTWQSLFCFGNIKTSPKNAAKYAPRFYATFQENAVWTVHELLSRHPLPEQSYYNDLMKHDPTILDLLLRCGNIPREPHYASLEVDSSALTALVLLMNLPVETVPGLKADVSNGSVQKRLDKGWDDVMEGVALLAALLNGLNGLSISGSDWNRRNP</sequence>
<name>A0A4Y7RXW5_COPMI</name>
<dbReference type="AlphaFoldDB" id="A0A4Y7RXW5"/>
<evidence type="ECO:0000313" key="1">
    <source>
        <dbReference type="EMBL" id="TEB13600.1"/>
    </source>
</evidence>
<gene>
    <name evidence="1" type="ORF">FA13DRAFT_1805744</name>
</gene>
<dbReference type="SUPFAM" id="SSF48371">
    <property type="entry name" value="ARM repeat"/>
    <property type="match status" value="1"/>
</dbReference>
<evidence type="ECO:0000313" key="2">
    <source>
        <dbReference type="Proteomes" id="UP000298030"/>
    </source>
</evidence>
<accession>A0A4Y7RXW5</accession>
<dbReference type="InterPro" id="IPR016024">
    <property type="entry name" value="ARM-type_fold"/>
</dbReference>
<proteinExistence type="predicted"/>
<dbReference type="Proteomes" id="UP000298030">
    <property type="component" value="Unassembled WGS sequence"/>
</dbReference>
<dbReference type="OrthoDB" id="2932645at2759"/>